<dbReference type="InterPro" id="IPR037523">
    <property type="entry name" value="VOC_core"/>
</dbReference>
<evidence type="ECO:0000313" key="3">
    <source>
        <dbReference type="Proteomes" id="UP000198615"/>
    </source>
</evidence>
<protein>
    <submittedName>
        <fullName evidence="2">Catechol 2,3-dioxygenase</fullName>
    </submittedName>
</protein>
<accession>A0A8G2F271</accession>
<dbReference type="InterPro" id="IPR029068">
    <property type="entry name" value="Glyas_Bleomycin-R_OHBP_Dase"/>
</dbReference>
<dbReference type="GO" id="GO:0051213">
    <property type="term" value="F:dioxygenase activity"/>
    <property type="evidence" value="ECO:0007669"/>
    <property type="project" value="UniProtKB-KW"/>
</dbReference>
<reference evidence="2 3" key="1">
    <citation type="submission" date="2016-10" db="EMBL/GenBank/DDBJ databases">
        <authorList>
            <person name="Varghese N."/>
            <person name="Submissions S."/>
        </authorList>
    </citation>
    <scope>NUCLEOTIDE SEQUENCE [LARGE SCALE GENOMIC DNA]</scope>
    <source>
        <strain evidence="2 3">DSM 18839</strain>
    </source>
</reference>
<comment type="caution">
    <text evidence="2">The sequence shown here is derived from an EMBL/GenBank/DDBJ whole genome shotgun (WGS) entry which is preliminary data.</text>
</comment>
<keyword evidence="2" id="KW-0223">Dioxygenase</keyword>
<dbReference type="RefSeq" id="WP_093148987.1">
    <property type="nucleotide sequence ID" value="NZ_FNBW01000003.1"/>
</dbReference>
<dbReference type="PANTHER" id="PTHR46142:SF3">
    <property type="entry name" value="F18B13.24 PROTEIN"/>
    <property type="match status" value="1"/>
</dbReference>
<dbReference type="InterPro" id="IPR004360">
    <property type="entry name" value="Glyas_Fos-R_dOase_dom"/>
</dbReference>
<evidence type="ECO:0000259" key="1">
    <source>
        <dbReference type="PROSITE" id="PS51819"/>
    </source>
</evidence>
<dbReference type="PANTHER" id="PTHR46142">
    <property type="match status" value="1"/>
</dbReference>
<dbReference type="PROSITE" id="PS51819">
    <property type="entry name" value="VOC"/>
    <property type="match status" value="1"/>
</dbReference>
<keyword evidence="3" id="KW-1185">Reference proteome</keyword>
<name>A0A8G2F271_9PROT</name>
<organism evidence="2 3">
    <name type="scientific">Thalassobaculum litoreum DSM 18839</name>
    <dbReference type="NCBI Taxonomy" id="1123362"/>
    <lineage>
        <taxon>Bacteria</taxon>
        <taxon>Pseudomonadati</taxon>
        <taxon>Pseudomonadota</taxon>
        <taxon>Alphaproteobacteria</taxon>
        <taxon>Rhodospirillales</taxon>
        <taxon>Thalassobaculaceae</taxon>
        <taxon>Thalassobaculum</taxon>
    </lineage>
</organism>
<evidence type="ECO:0000313" key="2">
    <source>
        <dbReference type="EMBL" id="SDF41861.1"/>
    </source>
</evidence>
<dbReference type="OrthoDB" id="5243302at2"/>
<dbReference type="Pfam" id="PF00903">
    <property type="entry name" value="Glyoxalase"/>
    <property type="match status" value="1"/>
</dbReference>
<dbReference type="EMBL" id="FNBW01000003">
    <property type="protein sequence ID" value="SDF41861.1"/>
    <property type="molecule type" value="Genomic_DNA"/>
</dbReference>
<dbReference type="SUPFAM" id="SSF54593">
    <property type="entry name" value="Glyoxalase/Bleomycin resistance protein/Dihydroxybiphenyl dioxygenase"/>
    <property type="match status" value="1"/>
</dbReference>
<sequence>MPIGRLDHVNLRTTDVPRLVDFYERVLGLKKGKRPDFGFGGAWMYSGEDAVVHIVETGATADYRGDQQLEHFALRATGLEDFLAHLRSLNIAYKCGVLPGDGFGHTQVNIFDADGNHIHIDFPPQENADIAEFKGT</sequence>
<keyword evidence="2" id="KW-0560">Oxidoreductase</keyword>
<feature type="domain" description="VOC" evidence="1">
    <location>
        <begin position="5"/>
        <end position="123"/>
    </location>
</feature>
<dbReference type="Proteomes" id="UP000198615">
    <property type="component" value="Unassembled WGS sequence"/>
</dbReference>
<dbReference type="AlphaFoldDB" id="A0A8G2F271"/>
<proteinExistence type="predicted"/>
<dbReference type="Gene3D" id="3.10.180.10">
    <property type="entry name" value="2,3-Dihydroxybiphenyl 1,2-Dioxygenase, domain 1"/>
    <property type="match status" value="1"/>
</dbReference>
<gene>
    <name evidence="2" type="ORF">SAMN05660686_01260</name>
</gene>